<feature type="compositionally biased region" description="Polar residues" evidence="1">
    <location>
        <begin position="57"/>
        <end position="68"/>
    </location>
</feature>
<dbReference type="AlphaFoldDB" id="A0A4Z2HTY5"/>
<comment type="caution">
    <text evidence="2">The sequence shown here is derived from an EMBL/GenBank/DDBJ whole genome shotgun (WGS) entry which is preliminary data.</text>
</comment>
<reference evidence="2 3" key="1">
    <citation type="submission" date="2019-03" db="EMBL/GenBank/DDBJ databases">
        <title>First draft genome of Liparis tanakae, snailfish: a comprehensive survey of snailfish specific genes.</title>
        <authorList>
            <person name="Kim W."/>
            <person name="Song I."/>
            <person name="Jeong J.-H."/>
            <person name="Kim D."/>
            <person name="Kim S."/>
            <person name="Ryu S."/>
            <person name="Song J.Y."/>
            <person name="Lee S.K."/>
        </authorList>
    </citation>
    <scope>NUCLEOTIDE SEQUENCE [LARGE SCALE GENOMIC DNA]</scope>
    <source>
        <tissue evidence="2">Muscle</tissue>
    </source>
</reference>
<proteinExistence type="predicted"/>
<evidence type="ECO:0000313" key="3">
    <source>
        <dbReference type="Proteomes" id="UP000314294"/>
    </source>
</evidence>
<gene>
    <name evidence="2" type="ORF">EYF80_020457</name>
</gene>
<evidence type="ECO:0000313" key="2">
    <source>
        <dbReference type="EMBL" id="TNN69306.1"/>
    </source>
</evidence>
<sequence length="68" mass="7148">MQLTCSDEEDAGAEEDGVGLVVDSARPDTQPAEHQQDAIYMDLCSPAHPPAISSSPLQGFTLSTSQSN</sequence>
<name>A0A4Z2HTY5_9TELE</name>
<keyword evidence="3" id="KW-1185">Reference proteome</keyword>
<accession>A0A4Z2HTY5</accession>
<organism evidence="2 3">
    <name type="scientific">Liparis tanakae</name>
    <name type="common">Tanaka's snailfish</name>
    <dbReference type="NCBI Taxonomy" id="230148"/>
    <lineage>
        <taxon>Eukaryota</taxon>
        <taxon>Metazoa</taxon>
        <taxon>Chordata</taxon>
        <taxon>Craniata</taxon>
        <taxon>Vertebrata</taxon>
        <taxon>Euteleostomi</taxon>
        <taxon>Actinopterygii</taxon>
        <taxon>Neopterygii</taxon>
        <taxon>Teleostei</taxon>
        <taxon>Neoteleostei</taxon>
        <taxon>Acanthomorphata</taxon>
        <taxon>Eupercaria</taxon>
        <taxon>Perciformes</taxon>
        <taxon>Cottioidei</taxon>
        <taxon>Cottales</taxon>
        <taxon>Liparidae</taxon>
        <taxon>Liparis</taxon>
    </lineage>
</organism>
<protein>
    <submittedName>
        <fullName evidence="2">Uncharacterized protein</fullName>
    </submittedName>
</protein>
<feature type="region of interest" description="Disordered" evidence="1">
    <location>
        <begin position="47"/>
        <end position="68"/>
    </location>
</feature>
<evidence type="ECO:0000256" key="1">
    <source>
        <dbReference type="SAM" id="MobiDB-lite"/>
    </source>
</evidence>
<dbReference type="Proteomes" id="UP000314294">
    <property type="component" value="Unassembled WGS sequence"/>
</dbReference>
<dbReference type="EMBL" id="SRLO01000177">
    <property type="protein sequence ID" value="TNN69306.1"/>
    <property type="molecule type" value="Genomic_DNA"/>
</dbReference>